<protein>
    <submittedName>
        <fullName evidence="3">Uncharacterized protein</fullName>
    </submittedName>
</protein>
<evidence type="ECO:0000256" key="2">
    <source>
        <dbReference type="SAM" id="Phobius"/>
    </source>
</evidence>
<organism evidence="3">
    <name type="scientific">Arundo donax</name>
    <name type="common">Giant reed</name>
    <name type="synonym">Donax arundinaceus</name>
    <dbReference type="NCBI Taxonomy" id="35708"/>
    <lineage>
        <taxon>Eukaryota</taxon>
        <taxon>Viridiplantae</taxon>
        <taxon>Streptophyta</taxon>
        <taxon>Embryophyta</taxon>
        <taxon>Tracheophyta</taxon>
        <taxon>Spermatophyta</taxon>
        <taxon>Magnoliopsida</taxon>
        <taxon>Liliopsida</taxon>
        <taxon>Poales</taxon>
        <taxon>Poaceae</taxon>
        <taxon>PACMAD clade</taxon>
        <taxon>Arundinoideae</taxon>
        <taxon>Arundineae</taxon>
        <taxon>Arundo</taxon>
    </lineage>
</organism>
<feature type="compositionally biased region" description="Basic residues" evidence="1">
    <location>
        <begin position="14"/>
        <end position="32"/>
    </location>
</feature>
<feature type="region of interest" description="Disordered" evidence="1">
    <location>
        <begin position="106"/>
        <end position="130"/>
    </location>
</feature>
<sequence length="152" mass="17179">MKLYKNEYVMTNKNTKKKQNSKPRRKGSKKRKVIEPIVPISYYPTSGRRTSGTGKSARPPHPHHPVIFFLAIIAALIFLFLQCHHQPTTTPGELPAYHLAATDLRTNNGGQREQEDERERETMRGSGKSTGCSWHGGAAIYLAHWMDPLLSL</sequence>
<dbReference type="AlphaFoldDB" id="A0A0A9DJC3"/>
<reference evidence="3" key="2">
    <citation type="journal article" date="2015" name="Data Brief">
        <title>Shoot transcriptome of the giant reed, Arundo donax.</title>
        <authorList>
            <person name="Barrero R.A."/>
            <person name="Guerrero F.D."/>
            <person name="Moolhuijzen P."/>
            <person name="Goolsby J.A."/>
            <person name="Tidwell J."/>
            <person name="Bellgard S.E."/>
            <person name="Bellgard M.I."/>
        </authorList>
    </citation>
    <scope>NUCLEOTIDE SEQUENCE</scope>
    <source>
        <tissue evidence="3">Shoot tissue taken approximately 20 cm above the soil surface</tissue>
    </source>
</reference>
<feature type="region of interest" description="Disordered" evidence="1">
    <location>
        <begin position="1"/>
        <end position="33"/>
    </location>
</feature>
<proteinExistence type="predicted"/>
<feature type="compositionally biased region" description="Basic and acidic residues" evidence="1">
    <location>
        <begin position="112"/>
        <end position="123"/>
    </location>
</feature>
<keyword evidence="2" id="KW-0472">Membrane</keyword>
<reference evidence="3" key="1">
    <citation type="submission" date="2014-09" db="EMBL/GenBank/DDBJ databases">
        <authorList>
            <person name="Magalhaes I.L.F."/>
            <person name="Oliveira U."/>
            <person name="Santos F.R."/>
            <person name="Vidigal T.H.D.A."/>
            <person name="Brescovit A.D."/>
            <person name="Santos A.J."/>
        </authorList>
    </citation>
    <scope>NUCLEOTIDE SEQUENCE</scope>
    <source>
        <tissue evidence="3">Shoot tissue taken approximately 20 cm above the soil surface</tissue>
    </source>
</reference>
<feature type="transmembrane region" description="Helical" evidence="2">
    <location>
        <begin position="65"/>
        <end position="81"/>
    </location>
</feature>
<name>A0A0A9DJC3_ARUDO</name>
<evidence type="ECO:0000256" key="1">
    <source>
        <dbReference type="SAM" id="MobiDB-lite"/>
    </source>
</evidence>
<keyword evidence="2" id="KW-1133">Transmembrane helix</keyword>
<accession>A0A0A9DJC3</accession>
<keyword evidence="2" id="KW-0812">Transmembrane</keyword>
<evidence type="ECO:0000313" key="3">
    <source>
        <dbReference type="EMBL" id="JAD83882.1"/>
    </source>
</evidence>
<dbReference type="EMBL" id="GBRH01214013">
    <property type="protein sequence ID" value="JAD83882.1"/>
    <property type="molecule type" value="Transcribed_RNA"/>
</dbReference>